<feature type="region of interest" description="Disordered" evidence="1">
    <location>
        <begin position="36"/>
        <end position="56"/>
    </location>
</feature>
<dbReference type="AlphaFoldDB" id="A0A2K6F613"/>
<reference evidence="2" key="1">
    <citation type="submission" date="2025-08" db="UniProtKB">
        <authorList>
            <consortium name="Ensembl"/>
        </authorList>
    </citation>
    <scope>IDENTIFICATION</scope>
</reference>
<dbReference type="Ensembl" id="ENSPCOT00000019950.1">
    <property type="protein sequence ID" value="ENSPCOP00000009383.1"/>
    <property type="gene ID" value="ENSPCOG00000016054.1"/>
</dbReference>
<sequence length="56" mass="6559">MAHYKAADSKREQFRRYLEKSGVLDTLTKASLRSCYPRKSRNRAASSRIGRNERKI</sequence>
<proteinExistence type="predicted"/>
<accession>A0A2K6F613</accession>
<dbReference type="PRINTS" id="PR02028">
    <property type="entry name" value="CMYCBINDINGP"/>
</dbReference>
<evidence type="ECO:0000256" key="1">
    <source>
        <dbReference type="SAM" id="MobiDB-lite"/>
    </source>
</evidence>
<organism evidence="2 3">
    <name type="scientific">Propithecus coquereli</name>
    <name type="common">Coquerel's sifaka</name>
    <name type="synonym">Propithecus verreauxi coquereli</name>
    <dbReference type="NCBI Taxonomy" id="379532"/>
    <lineage>
        <taxon>Eukaryota</taxon>
        <taxon>Metazoa</taxon>
        <taxon>Chordata</taxon>
        <taxon>Craniata</taxon>
        <taxon>Vertebrata</taxon>
        <taxon>Euteleostomi</taxon>
        <taxon>Mammalia</taxon>
        <taxon>Eutheria</taxon>
        <taxon>Euarchontoglires</taxon>
        <taxon>Primates</taxon>
        <taxon>Strepsirrhini</taxon>
        <taxon>Lemuriformes</taxon>
        <taxon>Indriidae</taxon>
        <taxon>Propithecus</taxon>
    </lineage>
</organism>
<gene>
    <name evidence="2" type="primary">MYCBP</name>
</gene>
<keyword evidence="3" id="KW-1185">Reference proteome</keyword>
<evidence type="ECO:0000313" key="3">
    <source>
        <dbReference type="Proteomes" id="UP000233160"/>
    </source>
</evidence>
<dbReference type="Proteomes" id="UP000233160">
    <property type="component" value="Unassembled WGS sequence"/>
</dbReference>
<protein>
    <submittedName>
        <fullName evidence="2">MYC binding protein</fullName>
    </submittedName>
</protein>
<evidence type="ECO:0000313" key="2">
    <source>
        <dbReference type="Ensembl" id="ENSPCOP00000009383.1"/>
    </source>
</evidence>
<reference evidence="2" key="2">
    <citation type="submission" date="2025-09" db="UniProtKB">
        <authorList>
            <consortium name="Ensembl"/>
        </authorList>
    </citation>
    <scope>IDENTIFICATION</scope>
</reference>
<name>A0A2K6F613_PROCO</name>
<dbReference type="GeneTree" id="ENSGT00390000017974"/>